<accession>A0A1H8M989</accession>
<dbReference type="InterPro" id="IPR036736">
    <property type="entry name" value="ACP-like_sf"/>
</dbReference>
<evidence type="ECO:0000313" key="3">
    <source>
        <dbReference type="Proteomes" id="UP000198657"/>
    </source>
</evidence>
<keyword evidence="3" id="KW-1185">Reference proteome</keyword>
<dbReference type="EMBL" id="FODN01000003">
    <property type="protein sequence ID" value="SEO13830.1"/>
    <property type="molecule type" value="Genomic_DNA"/>
</dbReference>
<feature type="domain" description="Carrier" evidence="1">
    <location>
        <begin position="1"/>
        <end position="81"/>
    </location>
</feature>
<dbReference type="RefSeq" id="WP_091169793.1">
    <property type="nucleotide sequence ID" value="NZ_CBCSFM010000005.1"/>
</dbReference>
<evidence type="ECO:0000313" key="2">
    <source>
        <dbReference type="EMBL" id="SEO13830.1"/>
    </source>
</evidence>
<dbReference type="SUPFAM" id="SSF47336">
    <property type="entry name" value="ACP-like"/>
    <property type="match status" value="1"/>
</dbReference>
<dbReference type="AlphaFoldDB" id="A0A1H8M989"/>
<name>A0A1H8M989_9FLAO</name>
<dbReference type="PROSITE" id="PS50075">
    <property type="entry name" value="CARRIER"/>
    <property type="match status" value="1"/>
</dbReference>
<evidence type="ECO:0000259" key="1">
    <source>
        <dbReference type="PROSITE" id="PS50075"/>
    </source>
</evidence>
<dbReference type="Gene3D" id="1.10.1200.10">
    <property type="entry name" value="ACP-like"/>
    <property type="match status" value="1"/>
</dbReference>
<dbReference type="Proteomes" id="UP000198657">
    <property type="component" value="Unassembled WGS sequence"/>
</dbReference>
<organism evidence="2 3">
    <name type="scientific">Flavobacterium sinopsychrotolerans</name>
    <dbReference type="NCBI Taxonomy" id="604089"/>
    <lineage>
        <taxon>Bacteria</taxon>
        <taxon>Pseudomonadati</taxon>
        <taxon>Bacteroidota</taxon>
        <taxon>Flavobacteriia</taxon>
        <taxon>Flavobacteriales</taxon>
        <taxon>Flavobacteriaceae</taxon>
        <taxon>Flavobacterium</taxon>
    </lineage>
</organism>
<dbReference type="InterPro" id="IPR009081">
    <property type="entry name" value="PP-bd_ACP"/>
</dbReference>
<reference evidence="3" key="1">
    <citation type="submission" date="2016-10" db="EMBL/GenBank/DDBJ databases">
        <authorList>
            <person name="Varghese N."/>
            <person name="Submissions S."/>
        </authorList>
    </citation>
    <scope>NUCLEOTIDE SEQUENCE [LARGE SCALE GENOMIC DNA]</scope>
    <source>
        <strain evidence="3">CGMCC 1.8704</strain>
    </source>
</reference>
<dbReference type="STRING" id="604089.SAMN04487942_1884"/>
<dbReference type="OrthoDB" id="771003at2"/>
<protein>
    <submittedName>
        <fullName evidence="2">Acyl carrier protein</fullName>
    </submittedName>
</protein>
<sequence length="86" mass="9920">MNKEQTIEELKNIVKPYIQNQEAFDGLTEDTDFINDLKINSANLVDVILDIEEKYDIVIDNEAMERMVNVKAAMEIIETKLSEKNS</sequence>
<gene>
    <name evidence="2" type="ORF">SAMN04487942_1884</name>
</gene>
<proteinExistence type="predicted"/>